<dbReference type="EMBL" id="CP068393">
    <property type="protein sequence ID" value="QUC67107.1"/>
    <property type="molecule type" value="Genomic_DNA"/>
</dbReference>
<dbReference type="Proteomes" id="UP000682782">
    <property type="component" value="Chromosome"/>
</dbReference>
<keyword evidence="2" id="KW-1185">Reference proteome</keyword>
<name>A0AC61MWG8_9FIRM</name>
<reference evidence="1" key="1">
    <citation type="submission" date="2021-01" db="EMBL/GenBank/DDBJ databases">
        <title>Complete genome sequence of Clostridiales bacterium R-7.</title>
        <authorList>
            <person name="Mahoney-Kurpe S.C."/>
            <person name="Palevich N."/>
            <person name="Koike S."/>
            <person name="Moon C.D."/>
            <person name="Attwood G.T."/>
        </authorList>
    </citation>
    <scope>NUCLEOTIDE SEQUENCE</scope>
    <source>
        <strain evidence="1">R-7</strain>
    </source>
</reference>
<proteinExistence type="predicted"/>
<evidence type="ECO:0000313" key="2">
    <source>
        <dbReference type="Proteomes" id="UP000682782"/>
    </source>
</evidence>
<sequence length="171" mass="19274">MTDNAWIILGMMILLMIAAWVLLRKKRCTEQYDERQLRIRARGYQIGFFTALILMFILALLFETEFLTVITPGLAALTALMISVTAFAVYCINHDAFLAIRGDGKSQIVLYSIIVLVEIVNVIRHIIIGEVMVDGKVDFTFGSAVAVGLCFLVMLITLILKTRKDKKEVEE</sequence>
<protein>
    <submittedName>
        <fullName evidence="1">LPXTG cell wall anchor domain-containing protein</fullName>
    </submittedName>
</protein>
<organism evidence="1 2">
    <name type="scientific">Aristaeella hokkaidonensis</name>
    <dbReference type="NCBI Taxonomy" id="3046382"/>
    <lineage>
        <taxon>Bacteria</taxon>
        <taxon>Bacillati</taxon>
        <taxon>Bacillota</taxon>
        <taxon>Clostridia</taxon>
        <taxon>Eubacteriales</taxon>
        <taxon>Aristaeellaceae</taxon>
        <taxon>Aristaeella</taxon>
    </lineage>
</organism>
<gene>
    <name evidence="1" type="ORF">JYE49_14940</name>
</gene>
<accession>A0AC61MWG8</accession>
<evidence type="ECO:0000313" key="1">
    <source>
        <dbReference type="EMBL" id="QUC67107.1"/>
    </source>
</evidence>